<dbReference type="InterPro" id="IPR001138">
    <property type="entry name" value="Zn2Cys6_DnaBD"/>
</dbReference>
<dbReference type="SMART" id="SM00066">
    <property type="entry name" value="GAL4"/>
    <property type="match status" value="1"/>
</dbReference>
<reference evidence="8 9" key="1">
    <citation type="submission" date="2020-01" db="EMBL/GenBank/DDBJ databases">
        <title>Identification and distribution of gene clusters putatively required for synthesis of sphingolipid metabolism inhibitors in phylogenetically diverse species of the filamentous fungus Fusarium.</title>
        <authorList>
            <person name="Kim H.-S."/>
            <person name="Busman M."/>
            <person name="Brown D.W."/>
            <person name="Divon H."/>
            <person name="Uhlig S."/>
            <person name="Proctor R.H."/>
        </authorList>
    </citation>
    <scope>NUCLEOTIDE SEQUENCE [LARGE SCALE GENOMIC DNA]</scope>
    <source>
        <strain evidence="8 9">NRRL 20459</strain>
    </source>
</reference>
<feature type="transmembrane region" description="Helical" evidence="6">
    <location>
        <begin position="301"/>
        <end position="322"/>
    </location>
</feature>
<dbReference type="CDD" id="cd00067">
    <property type="entry name" value="GAL4"/>
    <property type="match status" value="1"/>
</dbReference>
<dbReference type="Gene3D" id="4.10.240.10">
    <property type="entry name" value="Zn(2)-C6 fungal-type DNA-binding domain"/>
    <property type="match status" value="1"/>
</dbReference>
<feature type="transmembrane region" description="Helical" evidence="6">
    <location>
        <begin position="99"/>
        <end position="118"/>
    </location>
</feature>
<dbReference type="PANTHER" id="PTHR47784">
    <property type="entry name" value="STEROL UPTAKE CONTROL PROTEIN 2"/>
    <property type="match status" value="1"/>
</dbReference>
<dbReference type="GO" id="GO:0001228">
    <property type="term" value="F:DNA-binding transcription activator activity, RNA polymerase II-specific"/>
    <property type="evidence" value="ECO:0007669"/>
    <property type="project" value="TreeGrafter"/>
</dbReference>
<dbReference type="SUPFAM" id="SSF57701">
    <property type="entry name" value="Zn2/Cys6 DNA-binding domain"/>
    <property type="match status" value="1"/>
</dbReference>
<evidence type="ECO:0000256" key="2">
    <source>
        <dbReference type="ARBA" id="ARBA00022692"/>
    </source>
</evidence>
<feature type="transmembrane region" description="Helical" evidence="6">
    <location>
        <begin position="235"/>
        <end position="257"/>
    </location>
</feature>
<gene>
    <name evidence="8" type="ORF">FALBO_3632</name>
</gene>
<dbReference type="Proteomes" id="UP000554235">
    <property type="component" value="Unassembled WGS sequence"/>
</dbReference>
<organism evidence="8 9">
    <name type="scientific">Fusarium albosuccineum</name>
    <dbReference type="NCBI Taxonomy" id="1237068"/>
    <lineage>
        <taxon>Eukaryota</taxon>
        <taxon>Fungi</taxon>
        <taxon>Dikarya</taxon>
        <taxon>Ascomycota</taxon>
        <taxon>Pezizomycotina</taxon>
        <taxon>Sordariomycetes</taxon>
        <taxon>Hypocreomycetidae</taxon>
        <taxon>Hypocreales</taxon>
        <taxon>Nectriaceae</taxon>
        <taxon>Fusarium</taxon>
        <taxon>Fusarium decemcellulare species complex</taxon>
    </lineage>
</organism>
<dbReference type="PROSITE" id="PS00463">
    <property type="entry name" value="ZN2_CY6_FUNGAL_1"/>
    <property type="match status" value="1"/>
</dbReference>
<evidence type="ECO:0000313" key="9">
    <source>
        <dbReference type="Proteomes" id="UP000554235"/>
    </source>
</evidence>
<dbReference type="InterPro" id="IPR053157">
    <property type="entry name" value="Sterol_Uptake_Regulator"/>
</dbReference>
<dbReference type="GO" id="GO:0008270">
    <property type="term" value="F:zinc ion binding"/>
    <property type="evidence" value="ECO:0007669"/>
    <property type="project" value="InterPro"/>
</dbReference>
<dbReference type="GO" id="GO:0012505">
    <property type="term" value="C:endomembrane system"/>
    <property type="evidence" value="ECO:0007669"/>
    <property type="project" value="UniProtKB-SubCell"/>
</dbReference>
<evidence type="ECO:0000256" key="6">
    <source>
        <dbReference type="SAM" id="Phobius"/>
    </source>
</evidence>
<feature type="transmembrane region" description="Helical" evidence="6">
    <location>
        <begin position="328"/>
        <end position="347"/>
    </location>
</feature>
<dbReference type="PROSITE" id="PS50048">
    <property type="entry name" value="ZN2_CY6_FUNGAL_2"/>
    <property type="match status" value="1"/>
</dbReference>
<feature type="domain" description="Zn(2)-C6 fungal-type" evidence="7">
    <location>
        <begin position="419"/>
        <end position="450"/>
    </location>
</feature>
<dbReference type="Pfam" id="PF00172">
    <property type="entry name" value="Zn_clus"/>
    <property type="match status" value="1"/>
</dbReference>
<feature type="transmembrane region" description="Helical" evidence="6">
    <location>
        <begin position="166"/>
        <end position="188"/>
    </location>
</feature>
<comment type="caution">
    <text evidence="8">The sequence shown here is derived from an EMBL/GenBank/DDBJ whole genome shotgun (WGS) entry which is preliminary data.</text>
</comment>
<dbReference type="AlphaFoldDB" id="A0A8H4LI21"/>
<dbReference type="InterPro" id="IPR003492">
    <property type="entry name" value="Battenin_disease_Cln3"/>
</dbReference>
<evidence type="ECO:0000313" key="8">
    <source>
        <dbReference type="EMBL" id="KAF4469481.1"/>
    </source>
</evidence>
<sequence>MDASKSPSTRLLTYLGFAILGLVNAIVPFIVHSANYLIIPYPRWVVILIETLPALLTKLIIPHFLHHVPYWMGPLKVGSCWIIVALIIKGTPPNIAPPIRIFTTALASASAAAMEVSFLGMMRYHGRSGLAGWGAGVGAGAVFCAVLPFVLTVWMESFLRDFIDCIYALTGAMLFAFFVILPGAPVNYPEFRQDRGKGDIEDDQDGSSLLVLDPIQELSRVLSTKNRLNLTKATFGPFMVPLFVAFMAQTLAYPGIARALPLAASSESFFSYSTTFGLAFQLGNFVSRAHTPLFRPQSTRIAFITLAIVTGALLLNATFVVFSSQVLVGLLAFGAGIGGGAVYMTVLDRVLEEKSLEPGINQEFSLQVVGAGETAGALAGGLLGTTLEALMCGGGFTIAERGQDPLMLKRRTHNKSRHGCRNCKKRHVKCDEGGPPCANCAVRGLEGCSYLADPPAQIPATETRRRLELELMHRWSTTTYKSLVSIPEDGIWLQDDMARWALKHEYLLHGMFAFSALEVALTGGGVMDDDPAVYVKLALEYYDKGSRQFRAQLEDVKPENSQQMFMFSFLAVGINMALAQCRDIISFDEQQNILDRMVTLWELLMGNASVANLHYDALISGALSRSTDALMLRTQLQRTTPSSIPLETEAAIARLSTIVDKAAHTPEGSSPEAQSDSAVRIQAYRASVSAIQTCFIEDSKDLFKGIAIAFPALAGKDFGVALKQSDPVAMYLMMHWGVQLHSLGKQAWWVGTFGKMMVRELSEMLWQPESALDVAVMPEWREGIVWARMEVELPPMEVLTPEASI</sequence>
<dbReference type="EMBL" id="JAADYS010000469">
    <property type="protein sequence ID" value="KAF4469481.1"/>
    <property type="molecule type" value="Genomic_DNA"/>
</dbReference>
<evidence type="ECO:0000259" key="7">
    <source>
        <dbReference type="PROSITE" id="PS50048"/>
    </source>
</evidence>
<accession>A0A8H4LI21</accession>
<keyword evidence="9" id="KW-1185">Reference proteome</keyword>
<keyword evidence="5" id="KW-0539">Nucleus</keyword>
<dbReference type="PANTHER" id="PTHR47784:SF10">
    <property type="entry name" value="TRANSCRIPTION FACTOR, PUTATIVE (AFU_ORTHOLOGUE AFUA_6G14150)-RELATED"/>
    <property type="match status" value="1"/>
</dbReference>
<keyword evidence="2 6" id="KW-0812">Transmembrane</keyword>
<evidence type="ECO:0000256" key="3">
    <source>
        <dbReference type="ARBA" id="ARBA00022989"/>
    </source>
</evidence>
<protein>
    <submittedName>
        <fullName evidence="8">Sterol uptake control 2</fullName>
    </submittedName>
</protein>
<dbReference type="InterPro" id="IPR036864">
    <property type="entry name" value="Zn2-C6_fun-type_DNA-bd_sf"/>
</dbReference>
<proteinExistence type="predicted"/>
<keyword evidence="4 6" id="KW-0472">Membrane</keyword>
<feature type="transmembrane region" description="Helical" evidence="6">
    <location>
        <begin position="43"/>
        <end position="61"/>
    </location>
</feature>
<evidence type="ECO:0000256" key="1">
    <source>
        <dbReference type="ARBA" id="ARBA00004127"/>
    </source>
</evidence>
<evidence type="ECO:0000256" key="5">
    <source>
        <dbReference type="ARBA" id="ARBA00023242"/>
    </source>
</evidence>
<dbReference type="Pfam" id="PF02487">
    <property type="entry name" value="CLN3"/>
    <property type="match status" value="1"/>
</dbReference>
<keyword evidence="3 6" id="KW-1133">Transmembrane helix</keyword>
<name>A0A8H4LI21_9HYPO</name>
<dbReference type="PRINTS" id="PR01315">
    <property type="entry name" value="BATTENIN"/>
</dbReference>
<dbReference type="OrthoDB" id="5295362at2759"/>
<evidence type="ECO:0000256" key="4">
    <source>
        <dbReference type="ARBA" id="ARBA00023136"/>
    </source>
</evidence>
<feature type="transmembrane region" description="Helical" evidence="6">
    <location>
        <begin position="130"/>
        <end position="154"/>
    </location>
</feature>
<feature type="transmembrane region" description="Helical" evidence="6">
    <location>
        <begin position="12"/>
        <end position="31"/>
    </location>
</feature>
<comment type="subcellular location">
    <subcellularLocation>
        <location evidence="1">Endomembrane system</location>
        <topology evidence="1">Multi-pass membrane protein</topology>
    </subcellularLocation>
</comment>
<dbReference type="GO" id="GO:0016020">
    <property type="term" value="C:membrane"/>
    <property type="evidence" value="ECO:0007669"/>
    <property type="project" value="InterPro"/>
</dbReference>